<dbReference type="PANTHER" id="PTHR31451">
    <property type="match status" value="1"/>
</dbReference>
<name>A0A2D0NHZ8_FLAN2</name>
<evidence type="ECO:0000256" key="3">
    <source>
        <dbReference type="ARBA" id="ARBA00022801"/>
    </source>
</evidence>
<dbReference type="GO" id="GO:0005975">
    <property type="term" value="P:carbohydrate metabolic process"/>
    <property type="evidence" value="ECO:0007669"/>
    <property type="project" value="InterPro"/>
</dbReference>
<dbReference type="InterPro" id="IPR017853">
    <property type="entry name" value="GH"/>
</dbReference>
<dbReference type="EC" id="3.2.1.78" evidence="2"/>
<evidence type="ECO:0000313" key="6">
    <source>
        <dbReference type="EMBL" id="PHN07393.1"/>
    </source>
</evidence>
<proteinExistence type="predicted"/>
<evidence type="ECO:0000256" key="2">
    <source>
        <dbReference type="ARBA" id="ARBA00012706"/>
    </source>
</evidence>
<dbReference type="SUPFAM" id="SSF51445">
    <property type="entry name" value="(Trans)glycosidases"/>
    <property type="match status" value="1"/>
</dbReference>
<dbReference type="AlphaFoldDB" id="A0A2D0NHZ8"/>
<keyword evidence="3" id="KW-0378">Hydrolase</keyword>
<dbReference type="Proteomes" id="UP000223913">
    <property type="component" value="Unassembled WGS sequence"/>
</dbReference>
<evidence type="ECO:0000259" key="5">
    <source>
        <dbReference type="Pfam" id="PF26410"/>
    </source>
</evidence>
<gene>
    <name evidence="6" type="ORF">CRP01_07120</name>
</gene>
<keyword evidence="4" id="KW-0326">Glycosidase</keyword>
<dbReference type="InterPro" id="IPR001547">
    <property type="entry name" value="Glyco_hydro_5"/>
</dbReference>
<evidence type="ECO:0000313" key="7">
    <source>
        <dbReference type="Proteomes" id="UP000223913"/>
    </source>
</evidence>
<accession>A0A2D0NHZ8</accession>
<dbReference type="GO" id="GO:0016985">
    <property type="term" value="F:mannan endo-1,4-beta-mannosidase activity"/>
    <property type="evidence" value="ECO:0007669"/>
    <property type="project" value="TreeGrafter"/>
</dbReference>
<reference evidence="6 7" key="1">
    <citation type="submission" date="2017-10" db="EMBL/GenBank/DDBJ databases">
        <title>The draft genome sequence of Lewinella nigricans NBRC 102662.</title>
        <authorList>
            <person name="Wang K."/>
        </authorList>
    </citation>
    <scope>NUCLEOTIDE SEQUENCE [LARGE SCALE GENOMIC DNA]</scope>
    <source>
        <strain evidence="6 7">NBRC 102662</strain>
    </source>
</reference>
<comment type="catalytic activity">
    <reaction evidence="1">
        <text>Random hydrolysis of (1-&gt;4)-beta-D-mannosidic linkages in mannans, galactomannans and glucomannans.</text>
        <dbReference type="EC" id="3.2.1.78"/>
    </reaction>
</comment>
<dbReference type="EMBL" id="PDUD01000010">
    <property type="protein sequence ID" value="PHN07393.1"/>
    <property type="molecule type" value="Genomic_DNA"/>
</dbReference>
<dbReference type="InterPro" id="IPR045053">
    <property type="entry name" value="MAN-like"/>
</dbReference>
<sequence length="420" mass="47864">MSAQSIVEVRGNHFYRDGKPYYFLGANFWYGMHLGAPSAPGNRERLRKELDQLEALCITNLRIMAGSEGPDGAPWRVDPSLQPAPGIYNEALLEGLDFLLLEMGKRKMTAVVCLNNFWPWSGGFAQYHRWFGGSEIPYPPPAEGGSWFTFARYSSRFYKNQLAMTAFDEHIRKIVGRVNSLTGKAYRDDPTIMSWQLANEPRGIFRPRAYRRWIKRTAKLIKSIDTNHLVSIGSEGNTAGPTGNHFRRDHAPDLIDYTTIHIWIQNWGWYDPEQHEATYERALAKAVAYIDRHLKKAEKLKKPIVLEEFGIARDLGDHDPAATTRQRDQYYGDIFQHIYQLAERGTAMAGCNFWAWGGQGRPGAPEVIWAAGDDLIGDPPHEHQGWYSVYDRDDSTLRVIKRYAEKCAAGEIRPAISSWP</sequence>
<protein>
    <recommendedName>
        <fullName evidence="2">mannan endo-1,4-beta-mannosidase</fullName>
        <ecNumber evidence="2">3.2.1.78</ecNumber>
    </recommendedName>
</protein>
<comment type="caution">
    <text evidence="6">The sequence shown here is derived from an EMBL/GenBank/DDBJ whole genome shotgun (WGS) entry which is preliminary data.</text>
</comment>
<feature type="domain" description="Glycoside hydrolase family 5" evidence="5">
    <location>
        <begin position="5"/>
        <end position="407"/>
    </location>
</feature>
<organism evidence="6 7">
    <name type="scientific">Flavilitoribacter nigricans (strain ATCC 23147 / DSM 23189 / NBRC 102662 / NCIMB 1420 / SS-2)</name>
    <name type="common">Lewinella nigricans</name>
    <dbReference type="NCBI Taxonomy" id="1122177"/>
    <lineage>
        <taxon>Bacteria</taxon>
        <taxon>Pseudomonadati</taxon>
        <taxon>Bacteroidota</taxon>
        <taxon>Saprospiria</taxon>
        <taxon>Saprospirales</taxon>
        <taxon>Lewinellaceae</taxon>
        <taxon>Flavilitoribacter</taxon>
    </lineage>
</organism>
<evidence type="ECO:0000256" key="1">
    <source>
        <dbReference type="ARBA" id="ARBA00001678"/>
    </source>
</evidence>
<dbReference type="PANTHER" id="PTHR31451:SF40">
    <property type="entry name" value="GLYCOSIDE HYDROLASE FAMILY 5 DOMAIN-CONTAINING PROTEIN"/>
    <property type="match status" value="1"/>
</dbReference>
<keyword evidence="7" id="KW-1185">Reference proteome</keyword>
<dbReference type="Gene3D" id="3.20.20.80">
    <property type="entry name" value="Glycosidases"/>
    <property type="match status" value="1"/>
</dbReference>
<evidence type="ECO:0000256" key="4">
    <source>
        <dbReference type="ARBA" id="ARBA00023295"/>
    </source>
</evidence>
<dbReference type="Pfam" id="PF26410">
    <property type="entry name" value="GH5_mannosidase"/>
    <property type="match status" value="1"/>
</dbReference>